<protein>
    <submittedName>
        <fullName evidence="1">Putative PD-(D/E)XK nuclease superfamily protein</fullName>
    </submittedName>
</protein>
<dbReference type="AlphaFoldDB" id="A0A6M3J914"/>
<reference evidence="1" key="1">
    <citation type="submission" date="2020-03" db="EMBL/GenBank/DDBJ databases">
        <title>The deep terrestrial virosphere.</title>
        <authorList>
            <person name="Holmfeldt K."/>
            <person name="Nilsson E."/>
            <person name="Simone D."/>
            <person name="Lopez-Fernandez M."/>
            <person name="Wu X."/>
            <person name="de Brujin I."/>
            <person name="Lundin D."/>
            <person name="Andersson A."/>
            <person name="Bertilsson S."/>
            <person name="Dopson M."/>
        </authorList>
    </citation>
    <scope>NUCLEOTIDE SEQUENCE</scope>
    <source>
        <strain evidence="2">MM415A01503</strain>
        <strain evidence="1">MM415B00353</strain>
    </source>
</reference>
<evidence type="ECO:0000313" key="1">
    <source>
        <dbReference type="EMBL" id="QJA66376.1"/>
    </source>
</evidence>
<organism evidence="1">
    <name type="scientific">viral metagenome</name>
    <dbReference type="NCBI Taxonomy" id="1070528"/>
    <lineage>
        <taxon>unclassified sequences</taxon>
        <taxon>metagenomes</taxon>
        <taxon>organismal metagenomes</taxon>
    </lineage>
</organism>
<proteinExistence type="predicted"/>
<evidence type="ECO:0000313" key="2">
    <source>
        <dbReference type="EMBL" id="QJA76484.1"/>
    </source>
</evidence>
<accession>A0A6M3J914</accession>
<dbReference type="EMBL" id="MT142228">
    <property type="protein sequence ID" value="QJA76484.1"/>
    <property type="molecule type" value="Genomic_DNA"/>
</dbReference>
<gene>
    <name evidence="2" type="ORF">MM415A01503_0004</name>
    <name evidence="1" type="ORF">MM415B00353_0023</name>
</gene>
<name>A0A6M3J914_9ZZZZ</name>
<sequence>MFSVFDIKTSKAYPAIALQIAAYLELARNGTTLDLLFDEGRHLFTQESTGQILPSVTQVLSKMGLAPDYFWVDPWYALRGTHVHKATELHENGALDESTVDDEIAPYLAAYQKFRKEWAGEIIKTEYRMWHPTYRYAGIVDRVIEGNKCYILFLKKNGKYSFEEVKNIRSNLNVFLSALNVMKWKQENLKEGQ</sequence>
<dbReference type="EMBL" id="MT141554">
    <property type="protein sequence ID" value="QJA66376.1"/>
    <property type="molecule type" value="Genomic_DNA"/>
</dbReference>